<feature type="domain" description="FAD-binding" evidence="5">
    <location>
        <begin position="9"/>
        <end position="410"/>
    </location>
</feature>
<dbReference type="GeneID" id="30035916"/>
<evidence type="ECO:0000256" key="1">
    <source>
        <dbReference type="ARBA" id="ARBA00007801"/>
    </source>
</evidence>
<dbReference type="GO" id="GO:0071949">
    <property type="term" value="F:FAD binding"/>
    <property type="evidence" value="ECO:0007669"/>
    <property type="project" value="InterPro"/>
</dbReference>
<dbReference type="Gene3D" id="3.50.50.60">
    <property type="entry name" value="FAD/NAD(P)-binding domain"/>
    <property type="match status" value="1"/>
</dbReference>
<evidence type="ECO:0000313" key="8">
    <source>
        <dbReference type="Proteomes" id="UP000189580"/>
    </source>
</evidence>
<protein>
    <recommendedName>
        <fullName evidence="9">Phenol 2-monooxygenase</fullName>
    </recommendedName>
</protein>
<keyword evidence="2" id="KW-0285">Flavoprotein</keyword>
<reference evidence="7 8" key="1">
    <citation type="submission" date="2016-02" db="EMBL/GenBank/DDBJ databases">
        <title>Complete genome sequence and transcriptome regulation of the pentose utilising yeast Sugiyamaella lignohabitans.</title>
        <authorList>
            <person name="Bellasio M."/>
            <person name="Peymann A."/>
            <person name="Valli M."/>
            <person name="Sipitzky M."/>
            <person name="Graf A."/>
            <person name="Sauer M."/>
            <person name="Marx H."/>
            <person name="Mattanovich D."/>
        </authorList>
    </citation>
    <scope>NUCLEOTIDE SEQUENCE [LARGE SCALE GENOMIC DNA]</scope>
    <source>
        <strain evidence="7 8">CBS 10342</strain>
    </source>
</reference>
<keyword evidence="4" id="KW-0560">Oxidoreductase</keyword>
<dbReference type="InterPro" id="IPR036188">
    <property type="entry name" value="FAD/NAD-bd_sf"/>
</dbReference>
<dbReference type="InterPro" id="IPR036249">
    <property type="entry name" value="Thioredoxin-like_sf"/>
</dbReference>
<dbReference type="Pfam" id="PF01494">
    <property type="entry name" value="FAD_binding_3"/>
    <property type="match status" value="1"/>
</dbReference>
<evidence type="ECO:0000313" key="7">
    <source>
        <dbReference type="EMBL" id="ANB12147.1"/>
    </source>
</evidence>
<dbReference type="Proteomes" id="UP000189580">
    <property type="component" value="Chromosome a"/>
</dbReference>
<dbReference type="InterPro" id="IPR038220">
    <property type="entry name" value="PHOX_C_sf"/>
</dbReference>
<dbReference type="InterPro" id="IPR002938">
    <property type="entry name" value="FAD-bd"/>
</dbReference>
<sequence length="694" mass="78471">MVITKESNVDVLIIGAGPAGYMLANWLARTGVTNVRIIDKRSTEIFTGQADGLQCRTLEIFQSFGFADRALKEANHMLEICFWEPDKDGVIHRSGRMPDTIIGISRFQQMVIHQGRIEAWFTDAIKKWSSGKLAVERPVLPETLAIDESKVDDPEAYPVSVNLRHLKKDNALPEQFGSKISNGLFRAYDDAGDYKGDANDELETVHAKYVVGTDGAHSWTRRQIGIELEGEATDYIWGVLDAVPITNFPDIRLRCSIHSQDSGSIMIIPRENGLVRLYCQLKEAPRDEGDGSATARRMDRSKITPEFILNTAKKIFAPYTLEVTDIKWYTGYQIGQRVAKQFQKSNRVFVGGDATHTHSPKAGQGMNTSMCDTFNLGWKLAHVIKGLADPSILTTYEQERRQVARDLINFDYKFSRLFSGKPKSKDSDEGVSLEEFKKFFEKGNEFASGTIVDYDGSMLINKPKGVSASNSGHEELYLNPLAKGCPIGRRFDQAQVVMQSDCRPYYLNDMMLSDGRWRVVYFAGDIKRQTKLYDFMLKFGNYLDGKDTFVKRYTPATAQLDSVIEILLVHASERVSVEWDEFPTAFRIRDHKERMNYWKIFADDDSYHEGHGHAYNNYGVDPLFGAFVVVRPDGHVADVQELTTQGIDNIDKFFSAFMLPQTPSWTSHGGYIPSTEPEPEWYGEQDYGKPLLAV</sequence>
<dbReference type="PANTHER" id="PTHR43004">
    <property type="entry name" value="TRK SYSTEM POTASSIUM UPTAKE PROTEIN"/>
    <property type="match status" value="1"/>
</dbReference>
<comment type="similarity">
    <text evidence="1">Belongs to the PheA/TfdB FAD monooxygenase family.</text>
</comment>
<dbReference type="Gene3D" id="3.40.30.20">
    <property type="match status" value="1"/>
</dbReference>
<keyword evidence="3" id="KW-0274">FAD</keyword>
<dbReference type="AlphaFoldDB" id="A0A161HIA0"/>
<dbReference type="InterPro" id="IPR050641">
    <property type="entry name" value="RIFMO-like"/>
</dbReference>
<dbReference type="Gene3D" id="3.30.9.10">
    <property type="entry name" value="D-Amino Acid Oxidase, subunit A, domain 2"/>
    <property type="match status" value="1"/>
</dbReference>
<dbReference type="SUPFAM" id="SSF54373">
    <property type="entry name" value="FAD-linked reductases, C-terminal domain"/>
    <property type="match status" value="1"/>
</dbReference>
<name>A0A161HIA0_9ASCO</name>
<proteinExistence type="inferred from homology"/>
<keyword evidence="8" id="KW-1185">Reference proteome</keyword>
<dbReference type="CDD" id="cd02979">
    <property type="entry name" value="PHOX_C"/>
    <property type="match status" value="1"/>
</dbReference>
<evidence type="ECO:0000256" key="4">
    <source>
        <dbReference type="ARBA" id="ARBA00023002"/>
    </source>
</evidence>
<feature type="domain" description="Phenol hydroxylase-like C-terminal dimerisation" evidence="6">
    <location>
        <begin position="452"/>
        <end position="661"/>
    </location>
</feature>
<dbReference type="PRINTS" id="PR00420">
    <property type="entry name" value="RNGMNOXGNASE"/>
</dbReference>
<dbReference type="EMBL" id="CP014501">
    <property type="protein sequence ID" value="ANB12147.1"/>
    <property type="molecule type" value="Genomic_DNA"/>
</dbReference>
<evidence type="ECO:0000259" key="6">
    <source>
        <dbReference type="Pfam" id="PF07976"/>
    </source>
</evidence>
<organism evidence="7 8">
    <name type="scientific">Sugiyamaella lignohabitans</name>
    <dbReference type="NCBI Taxonomy" id="796027"/>
    <lineage>
        <taxon>Eukaryota</taxon>
        <taxon>Fungi</taxon>
        <taxon>Dikarya</taxon>
        <taxon>Ascomycota</taxon>
        <taxon>Saccharomycotina</taxon>
        <taxon>Dipodascomycetes</taxon>
        <taxon>Dipodascales</taxon>
        <taxon>Trichomonascaceae</taxon>
        <taxon>Sugiyamaella</taxon>
    </lineage>
</organism>
<evidence type="ECO:0000259" key="5">
    <source>
        <dbReference type="Pfam" id="PF01494"/>
    </source>
</evidence>
<dbReference type="SUPFAM" id="SSF52833">
    <property type="entry name" value="Thioredoxin-like"/>
    <property type="match status" value="1"/>
</dbReference>
<dbReference type="KEGG" id="slb:AWJ20_385"/>
<dbReference type="PANTHER" id="PTHR43004:SF20">
    <property type="entry name" value="2-MONOOXYGENASE, PUTATIVE (AFU_ORTHOLOGUE AFUA_1G13660)-RELATED"/>
    <property type="match status" value="1"/>
</dbReference>
<evidence type="ECO:0000256" key="2">
    <source>
        <dbReference type="ARBA" id="ARBA00022630"/>
    </source>
</evidence>
<dbReference type="SUPFAM" id="SSF51905">
    <property type="entry name" value="FAD/NAD(P)-binding domain"/>
    <property type="match status" value="1"/>
</dbReference>
<gene>
    <name evidence="7" type="ORF">AWJ20_385</name>
</gene>
<dbReference type="RefSeq" id="XP_018734624.1">
    <property type="nucleotide sequence ID" value="XM_018880884.1"/>
</dbReference>
<dbReference type="InterPro" id="IPR012941">
    <property type="entry name" value="Phe_hydrox_C_dim_dom"/>
</dbReference>
<dbReference type="OrthoDB" id="1716816at2759"/>
<dbReference type="Pfam" id="PF07976">
    <property type="entry name" value="Phe_hydrox_dim"/>
    <property type="match status" value="1"/>
</dbReference>
<evidence type="ECO:0008006" key="9">
    <source>
        <dbReference type="Google" id="ProtNLM"/>
    </source>
</evidence>
<accession>A0A161HIA0</accession>
<evidence type="ECO:0000256" key="3">
    <source>
        <dbReference type="ARBA" id="ARBA00022827"/>
    </source>
</evidence>
<dbReference type="GO" id="GO:0016709">
    <property type="term" value="F:oxidoreductase activity, acting on paired donors, with incorporation or reduction of molecular oxygen, NAD(P)H as one donor, and incorporation of one atom of oxygen"/>
    <property type="evidence" value="ECO:0007669"/>
    <property type="project" value="UniProtKB-ARBA"/>
</dbReference>